<protein>
    <recommendedName>
        <fullName evidence="1">Acid phosphatase</fullName>
        <ecNumber evidence="1">3.1.3.2</ecNumber>
    </recommendedName>
</protein>
<evidence type="ECO:0000313" key="5">
    <source>
        <dbReference type="Proteomes" id="UP000216151"/>
    </source>
</evidence>
<dbReference type="EC" id="3.1.3.2" evidence="1"/>
<proteinExistence type="inferred from homology"/>
<dbReference type="GO" id="GO:0003993">
    <property type="term" value="F:acid phosphatase activity"/>
    <property type="evidence" value="ECO:0007669"/>
    <property type="project" value="UniProtKB-EC"/>
</dbReference>
<dbReference type="CDD" id="cd03397">
    <property type="entry name" value="PAP2_acid_phosphatase"/>
    <property type="match status" value="1"/>
</dbReference>
<dbReference type="EMBL" id="NCXK01000009">
    <property type="protein sequence ID" value="PAK77960.1"/>
    <property type="molecule type" value="Genomic_DNA"/>
</dbReference>
<evidence type="ECO:0000256" key="2">
    <source>
        <dbReference type="SAM" id="SignalP"/>
    </source>
</evidence>
<dbReference type="PRINTS" id="PR00483">
    <property type="entry name" value="BACPHPHTASE"/>
</dbReference>
<sequence length="258" mass="28170">MRLRAFALCTVTACALLHGGLVQITWAQPAPLPDGRAVLPPPPTAGSLAQEADRQAFEATRALRGSPRWQLAHDDADLNPQHIIRDFSCAAGFALIPDRLPALLTLLNALAKPLEQRVTEEKNFWHRARPFVGTTQDICTPDARTRLTSSFAYPSGHTTWGWMVASILASALPERASQIMQRGRVFGESRIVCGVHWKSDVQAGYINGSTMFAALQAQPWFTQQVAAIRNELEQLQTHPGAPDAATCAIEHEAATNAY</sequence>
<keyword evidence="2" id="KW-0732">Signal</keyword>
<feature type="signal peptide" evidence="2">
    <location>
        <begin position="1"/>
        <end position="27"/>
    </location>
</feature>
<dbReference type="Pfam" id="PF01569">
    <property type="entry name" value="PAP2"/>
    <property type="match status" value="1"/>
</dbReference>
<dbReference type="SMART" id="SM00014">
    <property type="entry name" value="acidPPc"/>
    <property type="match status" value="1"/>
</dbReference>
<reference evidence="4 5" key="1">
    <citation type="submission" date="2017-04" db="EMBL/GenBank/DDBJ databases">
        <title>Kefir bacterial isolates.</title>
        <authorList>
            <person name="Kim Y."/>
            <person name="Blasche S."/>
            <person name="Patil K.R."/>
        </authorList>
    </citation>
    <scope>NUCLEOTIDE SEQUENCE [LARGE SCALE GENOMIC DNA]</scope>
    <source>
        <strain evidence="4 5">KR</strain>
    </source>
</reference>
<comment type="similarity">
    <text evidence="1">Belongs to the class A bacterial acid phosphatase family.</text>
</comment>
<dbReference type="PIRSF" id="PIRSF000897">
    <property type="entry name" value="Acid_Ptase_ClsA"/>
    <property type="match status" value="1"/>
</dbReference>
<comment type="caution">
    <text evidence="4">The sequence shown here is derived from an EMBL/GenBank/DDBJ whole genome shotgun (WGS) entry which is preliminary data.</text>
</comment>
<name>A0A269XXL7_9PROT</name>
<accession>A0A269XXL7</accession>
<dbReference type="RefSeq" id="WP_095349786.1">
    <property type="nucleotide sequence ID" value="NZ_JBDNMF010000019.1"/>
</dbReference>
<feature type="chain" id="PRO_5012515343" description="Acid phosphatase" evidence="2">
    <location>
        <begin position="28"/>
        <end position="258"/>
    </location>
</feature>
<feature type="domain" description="Phosphatidic acid phosphatase type 2/haloperoxidase" evidence="3">
    <location>
        <begin position="104"/>
        <end position="216"/>
    </location>
</feature>
<keyword evidence="1" id="KW-0378">Hydrolase</keyword>
<dbReference type="InterPro" id="IPR036938">
    <property type="entry name" value="PAP2/HPO_sf"/>
</dbReference>
<dbReference type="InterPro" id="IPR000326">
    <property type="entry name" value="PAP2/HPO"/>
</dbReference>
<dbReference type="Proteomes" id="UP000216151">
    <property type="component" value="Unassembled WGS sequence"/>
</dbReference>
<dbReference type="GO" id="GO:0030288">
    <property type="term" value="C:outer membrane-bounded periplasmic space"/>
    <property type="evidence" value="ECO:0007669"/>
    <property type="project" value="InterPro"/>
</dbReference>
<organism evidence="4 5">
    <name type="scientific">Acetobacter fabarum</name>
    <dbReference type="NCBI Taxonomy" id="483199"/>
    <lineage>
        <taxon>Bacteria</taxon>
        <taxon>Pseudomonadati</taxon>
        <taxon>Pseudomonadota</taxon>
        <taxon>Alphaproteobacteria</taxon>
        <taxon>Acetobacterales</taxon>
        <taxon>Acetobacteraceae</taxon>
        <taxon>Acetobacter</taxon>
    </lineage>
</organism>
<comment type="catalytic activity">
    <reaction evidence="1">
        <text>a phosphate monoester + H2O = an alcohol + phosphate</text>
        <dbReference type="Rhea" id="RHEA:15017"/>
        <dbReference type="ChEBI" id="CHEBI:15377"/>
        <dbReference type="ChEBI" id="CHEBI:30879"/>
        <dbReference type="ChEBI" id="CHEBI:43474"/>
        <dbReference type="ChEBI" id="CHEBI:67140"/>
        <dbReference type="EC" id="3.1.3.2"/>
    </reaction>
</comment>
<evidence type="ECO:0000259" key="3">
    <source>
        <dbReference type="SMART" id="SM00014"/>
    </source>
</evidence>
<dbReference type="Gene3D" id="1.20.144.10">
    <property type="entry name" value="Phosphatidic acid phosphatase type 2/haloperoxidase"/>
    <property type="match status" value="1"/>
</dbReference>
<evidence type="ECO:0000313" key="4">
    <source>
        <dbReference type="EMBL" id="PAK77960.1"/>
    </source>
</evidence>
<evidence type="ECO:0000256" key="1">
    <source>
        <dbReference type="PIRNR" id="PIRNR000897"/>
    </source>
</evidence>
<dbReference type="OrthoDB" id="9805301at2"/>
<keyword evidence="5" id="KW-1185">Reference proteome</keyword>
<dbReference type="InterPro" id="IPR001011">
    <property type="entry name" value="Acid_Pase_classA_bac"/>
</dbReference>
<dbReference type="SUPFAM" id="SSF48317">
    <property type="entry name" value="Acid phosphatase/Vanadium-dependent haloperoxidase"/>
    <property type="match status" value="1"/>
</dbReference>
<gene>
    <name evidence="4" type="ORF">B8X00_08200</name>
</gene>
<dbReference type="AlphaFoldDB" id="A0A269XXL7"/>